<dbReference type="Gene3D" id="1.10.10.10">
    <property type="entry name" value="Winged helix-like DNA-binding domain superfamily/Winged helix DNA-binding domain"/>
    <property type="match status" value="2"/>
</dbReference>
<dbReference type="GO" id="GO:0051304">
    <property type="term" value="P:chromosome separation"/>
    <property type="evidence" value="ECO:0007669"/>
    <property type="project" value="InterPro"/>
</dbReference>
<dbReference type="InterPro" id="IPR036390">
    <property type="entry name" value="WH_DNA-bd_sf"/>
</dbReference>
<comment type="caution">
    <text evidence="5">The sequence shown here is derived from an EMBL/GenBank/DDBJ whole genome shotgun (WGS) entry which is preliminary data.</text>
</comment>
<evidence type="ECO:0000256" key="3">
    <source>
        <dbReference type="ARBA" id="ARBA00022829"/>
    </source>
</evidence>
<dbReference type="AlphaFoldDB" id="A0A8T5GGD9"/>
<dbReference type="SUPFAM" id="SSF46785">
    <property type="entry name" value="Winged helix' DNA-binding domain"/>
    <property type="match status" value="2"/>
</dbReference>
<reference evidence="5" key="1">
    <citation type="journal article" date="2021" name="ISME J.">
        <title>Mercury methylation by metabolically versatile and cosmopolitan marine bacteria.</title>
        <authorList>
            <person name="Lin H."/>
            <person name="Ascher D.B."/>
            <person name="Myung Y."/>
            <person name="Lamborg C.H."/>
            <person name="Hallam S.J."/>
            <person name="Gionfriddo C.M."/>
            <person name="Holt K.E."/>
            <person name="Moreau J.W."/>
        </authorList>
    </citation>
    <scope>NUCLEOTIDE SEQUENCE</scope>
    <source>
        <strain evidence="5">SI075_bin30</strain>
    </source>
</reference>
<dbReference type="InterPro" id="IPR036388">
    <property type="entry name" value="WH-like_DNA-bd_sf"/>
</dbReference>
<dbReference type="NCBIfam" id="TIGR00281">
    <property type="entry name" value="SMC-Scp complex subunit ScpB"/>
    <property type="match status" value="1"/>
</dbReference>
<sequence length="157" mass="18090">MDRLEKEHVLEAALFMSPKAMTIDELKAVAFVESRMETKTLLKELISHYNSKKSALEIVELPIGYQMRVKGKYEEDVAHLATDSTFSKGVMKTLALIAYKQPIEQALVVKYRNNKAYDHLKILFENGFIKKEPKGRTYTLTTTTKFIEYFGKDFGKK</sequence>
<keyword evidence="2" id="KW-0132">Cell division</keyword>
<accession>A0A8T5GGD9</accession>
<evidence type="ECO:0000313" key="5">
    <source>
        <dbReference type="EMBL" id="MBT4870880.1"/>
    </source>
</evidence>
<keyword evidence="1" id="KW-0963">Cytoplasm</keyword>
<dbReference type="GO" id="GO:0051301">
    <property type="term" value="P:cell division"/>
    <property type="evidence" value="ECO:0007669"/>
    <property type="project" value="UniProtKB-KW"/>
</dbReference>
<dbReference type="PANTHER" id="PTHR34298">
    <property type="entry name" value="SEGREGATION AND CONDENSATION PROTEIN B"/>
    <property type="match status" value="1"/>
</dbReference>
<dbReference type="InterPro" id="IPR005234">
    <property type="entry name" value="ScpB_csome_segregation"/>
</dbReference>
<name>A0A8T5GGD9_9ARCH</name>
<dbReference type="EMBL" id="JABJNZ010000062">
    <property type="protein sequence ID" value="MBT4870880.1"/>
    <property type="molecule type" value="Genomic_DNA"/>
</dbReference>
<evidence type="ECO:0000256" key="2">
    <source>
        <dbReference type="ARBA" id="ARBA00022618"/>
    </source>
</evidence>
<protein>
    <submittedName>
        <fullName evidence="5">SMC-Scp complex subunit ScpB</fullName>
    </submittedName>
</protein>
<keyword evidence="3" id="KW-0159">Chromosome partition</keyword>
<dbReference type="PANTHER" id="PTHR34298:SF2">
    <property type="entry name" value="SEGREGATION AND CONDENSATION PROTEIN B"/>
    <property type="match status" value="1"/>
</dbReference>
<organism evidence="5 6">
    <name type="scientific">Candidatus Iainarchaeum sp</name>
    <dbReference type="NCBI Taxonomy" id="3101447"/>
    <lineage>
        <taxon>Archaea</taxon>
        <taxon>Candidatus Iainarchaeota</taxon>
        <taxon>Candidatus Iainarchaeia</taxon>
        <taxon>Candidatus Iainarchaeales</taxon>
        <taxon>Candidatus Iainarchaeaceae</taxon>
        <taxon>Candidatus Iainarchaeum</taxon>
    </lineage>
</organism>
<evidence type="ECO:0000256" key="1">
    <source>
        <dbReference type="ARBA" id="ARBA00022490"/>
    </source>
</evidence>
<evidence type="ECO:0000313" key="6">
    <source>
        <dbReference type="Proteomes" id="UP000722459"/>
    </source>
</evidence>
<dbReference type="Pfam" id="PF04079">
    <property type="entry name" value="SMC_ScpB"/>
    <property type="match status" value="1"/>
</dbReference>
<evidence type="ECO:0000256" key="4">
    <source>
        <dbReference type="ARBA" id="ARBA00023306"/>
    </source>
</evidence>
<proteinExistence type="predicted"/>
<dbReference type="Proteomes" id="UP000722459">
    <property type="component" value="Unassembled WGS sequence"/>
</dbReference>
<keyword evidence="4" id="KW-0131">Cell cycle</keyword>
<gene>
    <name evidence="5" type="primary">scpB</name>
    <name evidence="5" type="ORF">HON47_04860</name>
</gene>